<dbReference type="PANTHER" id="PTHR43798">
    <property type="entry name" value="MONOACYLGLYCEROL LIPASE"/>
    <property type="match status" value="1"/>
</dbReference>
<evidence type="ECO:0000259" key="2">
    <source>
        <dbReference type="Pfam" id="PF12697"/>
    </source>
</evidence>
<protein>
    <submittedName>
        <fullName evidence="3">Alpha/beta hydrolase</fullName>
    </submittedName>
</protein>
<proteinExistence type="predicted"/>
<name>A0A7C1FQ37_9CHLR</name>
<dbReference type="InterPro" id="IPR000073">
    <property type="entry name" value="AB_hydrolase_1"/>
</dbReference>
<sequence>METIVLGNRTLAFRSYGRHVAPERPPLVLVHGAGGNHLIWPPQVRRLPRTAVYALDLPGHGASPPPSCATISAYSEVIRDFADALELPYFVLAGHSMGGAIALDFALAYGYRLAGIVVIGAGARMKVSPIFLNGVVENFMHVTAKIVEYSYHPSTPAQEKERYLQRLRETDPEILQKDFLAVEAFDVTDRLESISVPTLILCGQEDRMTPPSLSQLLHRCIPNSQLHVIPNAGHNVMIEQPELVAAYIDEFITQLST</sequence>
<dbReference type="AlphaFoldDB" id="A0A7C1FQ37"/>
<dbReference type="PANTHER" id="PTHR43798:SF31">
    <property type="entry name" value="AB HYDROLASE SUPERFAMILY PROTEIN YCLE"/>
    <property type="match status" value="1"/>
</dbReference>
<evidence type="ECO:0000256" key="1">
    <source>
        <dbReference type="ARBA" id="ARBA00022801"/>
    </source>
</evidence>
<dbReference type="GO" id="GO:0016020">
    <property type="term" value="C:membrane"/>
    <property type="evidence" value="ECO:0007669"/>
    <property type="project" value="TreeGrafter"/>
</dbReference>
<dbReference type="InterPro" id="IPR029058">
    <property type="entry name" value="AB_hydrolase_fold"/>
</dbReference>
<feature type="domain" description="AB hydrolase-1" evidence="2">
    <location>
        <begin position="27"/>
        <end position="246"/>
    </location>
</feature>
<dbReference type="Pfam" id="PF12697">
    <property type="entry name" value="Abhydrolase_6"/>
    <property type="match status" value="1"/>
</dbReference>
<reference evidence="3" key="1">
    <citation type="journal article" date="2020" name="mSystems">
        <title>Genome- and Community-Level Interaction Insights into Carbon Utilization and Element Cycling Functions of Hydrothermarchaeota in Hydrothermal Sediment.</title>
        <authorList>
            <person name="Zhou Z."/>
            <person name="Liu Y."/>
            <person name="Xu W."/>
            <person name="Pan J."/>
            <person name="Luo Z.H."/>
            <person name="Li M."/>
        </authorList>
    </citation>
    <scope>NUCLEOTIDE SEQUENCE [LARGE SCALE GENOMIC DNA]</scope>
    <source>
        <strain evidence="3">SpSt-289</strain>
    </source>
</reference>
<dbReference type="Gene3D" id="3.40.50.1820">
    <property type="entry name" value="alpha/beta hydrolase"/>
    <property type="match status" value="1"/>
</dbReference>
<accession>A0A7C1FQ37</accession>
<dbReference type="EMBL" id="DSMG01000045">
    <property type="protein sequence ID" value="HDX30640.1"/>
    <property type="molecule type" value="Genomic_DNA"/>
</dbReference>
<evidence type="ECO:0000313" key="3">
    <source>
        <dbReference type="EMBL" id="HDX30640.1"/>
    </source>
</evidence>
<organism evidence="3">
    <name type="scientific">Caldilinea aerophila</name>
    <dbReference type="NCBI Taxonomy" id="133453"/>
    <lineage>
        <taxon>Bacteria</taxon>
        <taxon>Bacillati</taxon>
        <taxon>Chloroflexota</taxon>
        <taxon>Caldilineae</taxon>
        <taxon>Caldilineales</taxon>
        <taxon>Caldilineaceae</taxon>
        <taxon>Caldilinea</taxon>
    </lineage>
</organism>
<dbReference type="InterPro" id="IPR050266">
    <property type="entry name" value="AB_hydrolase_sf"/>
</dbReference>
<dbReference type="GO" id="GO:0016787">
    <property type="term" value="F:hydrolase activity"/>
    <property type="evidence" value="ECO:0007669"/>
    <property type="project" value="UniProtKB-KW"/>
</dbReference>
<dbReference type="PRINTS" id="PR00111">
    <property type="entry name" value="ABHYDROLASE"/>
</dbReference>
<dbReference type="SUPFAM" id="SSF53474">
    <property type="entry name" value="alpha/beta-Hydrolases"/>
    <property type="match status" value="1"/>
</dbReference>
<keyword evidence="1 3" id="KW-0378">Hydrolase</keyword>
<comment type="caution">
    <text evidence="3">The sequence shown here is derived from an EMBL/GenBank/DDBJ whole genome shotgun (WGS) entry which is preliminary data.</text>
</comment>
<gene>
    <name evidence="3" type="ORF">ENQ20_04005</name>
</gene>